<keyword evidence="4 6" id="KW-0009">Actin-binding</keyword>
<comment type="function">
    <text evidence="6">Functions as component of the Arp2/3 complex which is involved in regulation of actin polymerization and together with an activating nucleation-promoting factor (NPF) mediates the formation of branched actin networks.</text>
</comment>
<dbReference type="EMBL" id="JAOPGA020000972">
    <property type="protein sequence ID" value="KAL0483597.1"/>
    <property type="molecule type" value="Genomic_DNA"/>
</dbReference>
<dbReference type="InterPro" id="IPR036753">
    <property type="entry name" value="ARPC3_sf"/>
</dbReference>
<comment type="caution">
    <text evidence="7">The sequence shown here is derived from an EMBL/GenBank/DDBJ whole genome shotgun (WGS) entry which is preliminary data.</text>
</comment>
<organism evidence="7 8">
    <name type="scientific">Acrasis kona</name>
    <dbReference type="NCBI Taxonomy" id="1008807"/>
    <lineage>
        <taxon>Eukaryota</taxon>
        <taxon>Discoba</taxon>
        <taxon>Heterolobosea</taxon>
        <taxon>Tetramitia</taxon>
        <taxon>Eutetramitia</taxon>
        <taxon>Acrasidae</taxon>
        <taxon>Acrasis</taxon>
    </lineage>
</organism>
<gene>
    <name evidence="7" type="ORF">AKO1_011492</name>
</gene>
<comment type="similarity">
    <text evidence="2 6">Belongs to the ARPC3 family.</text>
</comment>
<dbReference type="Gene3D" id="1.10.1760.10">
    <property type="entry name" value="Actin-related protein 2/3 complex subunit 3"/>
    <property type="match status" value="1"/>
</dbReference>
<protein>
    <recommendedName>
        <fullName evidence="6">Actin-related protein 2/3 complex subunit 3</fullName>
    </recommendedName>
</protein>
<evidence type="ECO:0000256" key="4">
    <source>
        <dbReference type="ARBA" id="ARBA00023203"/>
    </source>
</evidence>
<dbReference type="InterPro" id="IPR007204">
    <property type="entry name" value="ARPC3"/>
</dbReference>
<evidence type="ECO:0000313" key="8">
    <source>
        <dbReference type="Proteomes" id="UP001431209"/>
    </source>
</evidence>
<reference evidence="7 8" key="1">
    <citation type="submission" date="2024-03" db="EMBL/GenBank/DDBJ databases">
        <title>The Acrasis kona genome and developmental transcriptomes reveal deep origins of eukaryotic multicellular pathways.</title>
        <authorList>
            <person name="Sheikh S."/>
            <person name="Fu C.-J."/>
            <person name="Brown M.W."/>
            <person name="Baldauf S.L."/>
        </authorList>
    </citation>
    <scope>NUCLEOTIDE SEQUENCE [LARGE SCALE GENOMIC DNA]</scope>
    <source>
        <strain evidence="7 8">ATCC MYA-3509</strain>
    </source>
</reference>
<comment type="subunit">
    <text evidence="6">Component of the Arp2/3 complex.</text>
</comment>
<name>A0AAW2Z2U8_9EUKA</name>
<evidence type="ECO:0000256" key="6">
    <source>
        <dbReference type="PIRNR" id="PIRNR016315"/>
    </source>
</evidence>
<dbReference type="GO" id="GO:0003779">
    <property type="term" value="F:actin binding"/>
    <property type="evidence" value="ECO:0007669"/>
    <property type="project" value="UniProtKB-KW"/>
</dbReference>
<proteinExistence type="inferred from homology"/>
<keyword evidence="8" id="KW-1185">Reference proteome</keyword>
<sequence>MVCFLSRMYQPAYHSSFNNLETKKACGCFILPLKTKVKGPAPSENNAEQDDVIDEVLKYFKANVLFRKFQIEDGADRVLIYLTVYVHQCLLRLERKNVQNRGEADKVLFSLAQERFALPGESDFVLGGFFPKPENATEKSLIEGFLKQAREETGLRLLDKIFVDGPTQPPSKYWMQFARHKFLNKAFEN</sequence>
<dbReference type="SUPFAM" id="SSF69060">
    <property type="entry name" value="Arp2/3 complex 21 kDa subunit ARPC3"/>
    <property type="match status" value="1"/>
</dbReference>
<dbReference type="PANTHER" id="PTHR12391">
    <property type="entry name" value="ARP2/3 COMPLEX 21 KD SUBUNIT"/>
    <property type="match status" value="1"/>
</dbReference>
<dbReference type="GO" id="GO:0030833">
    <property type="term" value="P:regulation of actin filament polymerization"/>
    <property type="evidence" value="ECO:0007669"/>
    <property type="project" value="InterPro"/>
</dbReference>
<evidence type="ECO:0000256" key="5">
    <source>
        <dbReference type="ARBA" id="ARBA00023212"/>
    </source>
</evidence>
<dbReference type="Pfam" id="PF04062">
    <property type="entry name" value="P21-Arc"/>
    <property type="match status" value="1"/>
</dbReference>
<dbReference type="GO" id="GO:0034314">
    <property type="term" value="P:Arp2/3 complex-mediated actin nucleation"/>
    <property type="evidence" value="ECO:0007669"/>
    <property type="project" value="UniProtKB-UniRule"/>
</dbReference>
<dbReference type="Proteomes" id="UP001431209">
    <property type="component" value="Unassembled WGS sequence"/>
</dbReference>
<dbReference type="GO" id="GO:0005885">
    <property type="term" value="C:Arp2/3 protein complex"/>
    <property type="evidence" value="ECO:0007669"/>
    <property type="project" value="UniProtKB-UniRule"/>
</dbReference>
<evidence type="ECO:0000313" key="7">
    <source>
        <dbReference type="EMBL" id="KAL0483597.1"/>
    </source>
</evidence>
<keyword evidence="3 6" id="KW-0963">Cytoplasm</keyword>
<evidence type="ECO:0000256" key="1">
    <source>
        <dbReference type="ARBA" id="ARBA00004245"/>
    </source>
</evidence>
<comment type="subcellular location">
    <subcellularLocation>
        <location evidence="1 6">Cytoplasm</location>
        <location evidence="1 6">Cytoskeleton</location>
    </subcellularLocation>
</comment>
<accession>A0AAW2Z2U8</accession>
<dbReference type="PIRSF" id="PIRSF016315">
    <property type="entry name" value="ARP2/3_P21-Arc"/>
    <property type="match status" value="1"/>
</dbReference>
<dbReference type="AlphaFoldDB" id="A0AAW2Z2U8"/>
<evidence type="ECO:0000256" key="2">
    <source>
        <dbReference type="ARBA" id="ARBA00010856"/>
    </source>
</evidence>
<evidence type="ECO:0000256" key="3">
    <source>
        <dbReference type="ARBA" id="ARBA00022490"/>
    </source>
</evidence>
<keyword evidence="5 6" id="KW-0206">Cytoskeleton</keyword>